<keyword evidence="1" id="KW-0812">Transmembrane</keyword>
<dbReference type="EMBL" id="MCFL01000002">
    <property type="protein sequence ID" value="ORZ41034.1"/>
    <property type="molecule type" value="Genomic_DNA"/>
</dbReference>
<evidence type="ECO:0000256" key="1">
    <source>
        <dbReference type="SAM" id="Phobius"/>
    </source>
</evidence>
<proteinExistence type="predicted"/>
<organism evidence="2 3">
    <name type="scientific">Catenaria anguillulae PL171</name>
    <dbReference type="NCBI Taxonomy" id="765915"/>
    <lineage>
        <taxon>Eukaryota</taxon>
        <taxon>Fungi</taxon>
        <taxon>Fungi incertae sedis</taxon>
        <taxon>Blastocladiomycota</taxon>
        <taxon>Blastocladiomycetes</taxon>
        <taxon>Blastocladiales</taxon>
        <taxon>Catenariaceae</taxon>
        <taxon>Catenaria</taxon>
    </lineage>
</organism>
<sequence length="62" mass="6649">MLGFSLLPIPLRTVSLAYPTISQAVPFLPMACYSLFITVVVSTVTSSRSFLGSSSFVHTLVP</sequence>
<gene>
    <name evidence="2" type="ORF">BCR44DRAFT_1424240</name>
</gene>
<dbReference type="AlphaFoldDB" id="A0A1Y2I499"/>
<keyword evidence="1" id="KW-0472">Membrane</keyword>
<reference evidence="2 3" key="1">
    <citation type="submission" date="2016-07" db="EMBL/GenBank/DDBJ databases">
        <title>Pervasive Adenine N6-methylation of Active Genes in Fungi.</title>
        <authorList>
            <consortium name="DOE Joint Genome Institute"/>
            <person name="Mondo S.J."/>
            <person name="Dannebaum R.O."/>
            <person name="Kuo R.C."/>
            <person name="Labutti K."/>
            <person name="Haridas S."/>
            <person name="Kuo A."/>
            <person name="Salamov A."/>
            <person name="Ahrendt S.R."/>
            <person name="Lipzen A."/>
            <person name="Sullivan W."/>
            <person name="Andreopoulos W.B."/>
            <person name="Clum A."/>
            <person name="Lindquist E."/>
            <person name="Daum C."/>
            <person name="Ramamoorthy G.K."/>
            <person name="Gryganskyi A."/>
            <person name="Culley D."/>
            <person name="Magnuson J.K."/>
            <person name="James T.Y."/>
            <person name="O'Malley M.A."/>
            <person name="Stajich J.E."/>
            <person name="Spatafora J.W."/>
            <person name="Visel A."/>
            <person name="Grigoriev I.V."/>
        </authorList>
    </citation>
    <scope>NUCLEOTIDE SEQUENCE [LARGE SCALE GENOMIC DNA]</scope>
    <source>
        <strain evidence="2 3">PL171</strain>
    </source>
</reference>
<evidence type="ECO:0000313" key="2">
    <source>
        <dbReference type="EMBL" id="ORZ41034.1"/>
    </source>
</evidence>
<keyword evidence="3" id="KW-1185">Reference proteome</keyword>
<keyword evidence="1" id="KW-1133">Transmembrane helix</keyword>
<dbReference type="OrthoDB" id="196547at2759"/>
<comment type="caution">
    <text evidence="2">The sequence shown here is derived from an EMBL/GenBank/DDBJ whole genome shotgun (WGS) entry which is preliminary data.</text>
</comment>
<dbReference type="Proteomes" id="UP000193411">
    <property type="component" value="Unassembled WGS sequence"/>
</dbReference>
<feature type="transmembrane region" description="Helical" evidence="1">
    <location>
        <begin position="27"/>
        <end position="45"/>
    </location>
</feature>
<evidence type="ECO:0000313" key="3">
    <source>
        <dbReference type="Proteomes" id="UP000193411"/>
    </source>
</evidence>
<protein>
    <submittedName>
        <fullName evidence="2">Uncharacterized protein</fullName>
    </submittedName>
</protein>
<accession>A0A1Y2I499</accession>
<name>A0A1Y2I499_9FUNG</name>